<dbReference type="SUPFAM" id="SSF55718">
    <property type="entry name" value="SCP-like"/>
    <property type="match status" value="1"/>
</dbReference>
<comment type="function">
    <text evidence="1">Required for O(2)-independent ubiquinone (coenzyme Q) biosynthesis. Likely functions as an accessory factor.</text>
</comment>
<dbReference type="Pfam" id="PF02036">
    <property type="entry name" value="SCP2"/>
    <property type="match status" value="1"/>
</dbReference>
<comment type="pathway">
    <text evidence="1">Cofactor biosynthesis; ubiquinone biosynthesis.</text>
</comment>
<evidence type="ECO:0000313" key="3">
    <source>
        <dbReference type="EMBL" id="MDM7857179.1"/>
    </source>
</evidence>
<dbReference type="InterPro" id="IPR003033">
    <property type="entry name" value="SCP2_sterol-bd_dom"/>
</dbReference>
<protein>
    <recommendedName>
        <fullName evidence="1">Ubiquinone biosynthesis accessory factor UbiT</fullName>
    </recommendedName>
</protein>
<name>A0ABT7SMD7_9GAMM</name>
<keyword evidence="1" id="KW-0831">Ubiquinone biosynthesis</keyword>
<dbReference type="EMBL" id="JAUCDY010000002">
    <property type="protein sequence ID" value="MDM7857179.1"/>
    <property type="molecule type" value="Genomic_DNA"/>
</dbReference>
<sequence length="175" mass="20140">MLKKPVPLLLNLGDKLLPLTSRVPFIMQRATLQRSLNKVFSEPLVDGLFDVLDDRWMRIRVNNLNLSWCISKNPHNNQLVVARHAPVEVTISGNWREFLLLASRQEDPDTLFFRRRLQIDGDTELGLAVKNLIDSLDPDMLPKWLWRTIDTFGQSAAEQHLQNQNLPHNLGQTVS</sequence>
<dbReference type="RefSeq" id="WP_289409833.1">
    <property type="nucleotide sequence ID" value="NZ_JAUCDY010000002.1"/>
</dbReference>
<evidence type="ECO:0000256" key="1">
    <source>
        <dbReference type="HAMAP-Rule" id="MF_02231"/>
    </source>
</evidence>
<organism evidence="3 4">
    <name type="scientific">Thiopseudomonas acetoxidans</name>
    <dbReference type="NCBI Taxonomy" id="3041622"/>
    <lineage>
        <taxon>Bacteria</taxon>
        <taxon>Pseudomonadati</taxon>
        <taxon>Pseudomonadota</taxon>
        <taxon>Gammaproteobacteria</taxon>
        <taxon>Pseudomonadales</taxon>
        <taxon>Pseudomonadaceae</taxon>
        <taxon>Thiopseudomonas</taxon>
    </lineage>
</organism>
<dbReference type="InterPro" id="IPR016830">
    <property type="entry name" value="UbiT"/>
</dbReference>
<dbReference type="InterPro" id="IPR036527">
    <property type="entry name" value="SCP2_sterol-bd_dom_sf"/>
</dbReference>
<comment type="caution">
    <text evidence="3">The sequence shown here is derived from an EMBL/GenBank/DDBJ whole genome shotgun (WGS) entry which is preliminary data.</text>
</comment>
<feature type="domain" description="SCP2" evidence="2">
    <location>
        <begin position="42"/>
        <end position="134"/>
    </location>
</feature>
<reference evidence="3 4" key="1">
    <citation type="submission" date="2023-06" db="EMBL/GenBank/DDBJ databases">
        <title>Thiopseudomonas sp. CY1220 draft genome sequence.</title>
        <authorList>
            <person name="Zhao G."/>
            <person name="An M."/>
        </authorList>
    </citation>
    <scope>NUCLEOTIDE SEQUENCE [LARGE SCALE GENOMIC DNA]</scope>
    <source>
        <strain evidence="3 4">CY1220</strain>
    </source>
</reference>
<evidence type="ECO:0000313" key="4">
    <source>
        <dbReference type="Proteomes" id="UP001241056"/>
    </source>
</evidence>
<keyword evidence="4" id="KW-1185">Reference proteome</keyword>
<dbReference type="PIRSF" id="PIRSF025550">
    <property type="entry name" value="UCP025550_lpd_carrier"/>
    <property type="match status" value="1"/>
</dbReference>
<gene>
    <name evidence="1" type="primary">ubiT</name>
    <name evidence="3" type="ORF">QEZ41_02640</name>
</gene>
<dbReference type="HAMAP" id="MF_02231">
    <property type="entry name" value="UbiT"/>
    <property type="match status" value="1"/>
</dbReference>
<dbReference type="Gene3D" id="3.30.1050.10">
    <property type="entry name" value="SCP2 sterol-binding domain"/>
    <property type="match status" value="1"/>
</dbReference>
<proteinExistence type="inferred from homology"/>
<dbReference type="Proteomes" id="UP001241056">
    <property type="component" value="Unassembled WGS sequence"/>
</dbReference>
<evidence type="ECO:0000259" key="2">
    <source>
        <dbReference type="Pfam" id="PF02036"/>
    </source>
</evidence>
<accession>A0ABT7SMD7</accession>
<comment type="similarity">
    <text evidence="1">Belongs to the UbiT family.</text>
</comment>